<evidence type="ECO:0000313" key="2">
    <source>
        <dbReference type="Proteomes" id="UP000233325"/>
    </source>
</evidence>
<proteinExistence type="predicted"/>
<protein>
    <submittedName>
        <fullName evidence="1">Uncharacterized protein</fullName>
    </submittedName>
</protein>
<sequence>MTKNFVENEIRSTILQYVDKSDALLSIKGEGTEIALSDVRLKEKSFYFSSSLTKIFKSVIWKYGFFINRVQLTATTYERKYSFFPWPRKRYRRSIEFDVEHLWVCDIRVYIKPKNLSDIGEVTKGQKSIHIYHGYLVFDVDEVTGVVLNFKFLNRIITRNQIKSLSLN</sequence>
<comment type="caution">
    <text evidence="1">The sequence shown here is derived from an EMBL/GenBank/DDBJ whole genome shotgun (WGS) entry which is preliminary data.</text>
</comment>
<accession>A0A2N2E2N0</accession>
<dbReference type="EMBL" id="PHAH01000007">
    <property type="protein sequence ID" value="PKM88983.1"/>
    <property type="molecule type" value="Genomic_DNA"/>
</dbReference>
<reference evidence="1 2" key="1">
    <citation type="journal article" date="2017" name="ISME J.">
        <title>Potential for microbial H2 and metal transformations associated with novel bacteria and archaea in deep terrestrial subsurface sediments.</title>
        <authorList>
            <person name="Hernsdorf A.W."/>
            <person name="Amano Y."/>
            <person name="Miyakawa K."/>
            <person name="Ise K."/>
            <person name="Suzuki Y."/>
            <person name="Anantharaman K."/>
            <person name="Probst A."/>
            <person name="Burstein D."/>
            <person name="Thomas B.C."/>
            <person name="Banfield J.F."/>
        </authorList>
    </citation>
    <scope>NUCLEOTIDE SEQUENCE [LARGE SCALE GENOMIC DNA]</scope>
    <source>
        <strain evidence="1">HGW-Falkowbacteria-2</strain>
    </source>
</reference>
<gene>
    <name evidence="1" type="ORF">CVU83_00885</name>
</gene>
<organism evidence="1 2">
    <name type="scientific">Candidatus Falkowbacteria bacterium HGW-Falkowbacteria-2</name>
    <dbReference type="NCBI Taxonomy" id="2013769"/>
    <lineage>
        <taxon>Bacteria</taxon>
        <taxon>Candidatus Falkowiibacteriota</taxon>
    </lineage>
</organism>
<dbReference type="AlphaFoldDB" id="A0A2N2E2N0"/>
<name>A0A2N2E2N0_9BACT</name>
<dbReference type="Proteomes" id="UP000233325">
    <property type="component" value="Unassembled WGS sequence"/>
</dbReference>
<evidence type="ECO:0000313" key="1">
    <source>
        <dbReference type="EMBL" id="PKM88983.1"/>
    </source>
</evidence>